<dbReference type="RefSeq" id="WP_387703130.1">
    <property type="nucleotide sequence ID" value="NZ_JBIAMX010000029.1"/>
</dbReference>
<protein>
    <recommendedName>
        <fullName evidence="3">Head-to-tail stopper</fullName>
    </recommendedName>
</protein>
<gene>
    <name evidence="1" type="ORF">ACFYTF_29340</name>
</gene>
<sequence>MMESIGIAYGQTIEVLRGPGDRVGDRNLTVHHTIDDAVFWPESIAADDYRRDTSTVYGYVAVPRGGDLLANDRVRLADNTVWALVGAPQWDHVHPMTGWNPGYKVARVKGVS</sequence>
<evidence type="ECO:0000313" key="1">
    <source>
        <dbReference type="EMBL" id="MFF0546948.1"/>
    </source>
</evidence>
<organism evidence="1 2">
    <name type="scientific">Nocardia thailandica</name>
    <dbReference type="NCBI Taxonomy" id="257275"/>
    <lineage>
        <taxon>Bacteria</taxon>
        <taxon>Bacillati</taxon>
        <taxon>Actinomycetota</taxon>
        <taxon>Actinomycetes</taxon>
        <taxon>Mycobacteriales</taxon>
        <taxon>Nocardiaceae</taxon>
        <taxon>Nocardia</taxon>
    </lineage>
</organism>
<proteinExistence type="predicted"/>
<comment type="caution">
    <text evidence="1">The sequence shown here is derived from an EMBL/GenBank/DDBJ whole genome shotgun (WGS) entry which is preliminary data.</text>
</comment>
<accession>A0ABW6PWY6</accession>
<keyword evidence="2" id="KW-1185">Reference proteome</keyword>
<name>A0ABW6PWY6_9NOCA</name>
<reference evidence="1 2" key="1">
    <citation type="submission" date="2024-10" db="EMBL/GenBank/DDBJ databases">
        <title>The Natural Products Discovery Center: Release of the First 8490 Sequenced Strains for Exploring Actinobacteria Biosynthetic Diversity.</title>
        <authorList>
            <person name="Kalkreuter E."/>
            <person name="Kautsar S.A."/>
            <person name="Yang D."/>
            <person name="Bader C.D."/>
            <person name="Teijaro C.N."/>
            <person name="Fluegel L."/>
            <person name="Davis C.M."/>
            <person name="Simpson J.R."/>
            <person name="Lauterbach L."/>
            <person name="Steele A.D."/>
            <person name="Gui C."/>
            <person name="Meng S."/>
            <person name="Li G."/>
            <person name="Viehrig K."/>
            <person name="Ye F."/>
            <person name="Su P."/>
            <person name="Kiefer A.F."/>
            <person name="Nichols A."/>
            <person name="Cepeda A.J."/>
            <person name="Yan W."/>
            <person name="Fan B."/>
            <person name="Jiang Y."/>
            <person name="Adhikari A."/>
            <person name="Zheng C.-J."/>
            <person name="Schuster L."/>
            <person name="Cowan T.M."/>
            <person name="Smanski M.J."/>
            <person name="Chevrette M.G."/>
            <person name="De Carvalho L.P.S."/>
            <person name="Shen B."/>
        </authorList>
    </citation>
    <scope>NUCLEOTIDE SEQUENCE [LARGE SCALE GENOMIC DNA]</scope>
    <source>
        <strain evidence="1 2">NPDC004045</strain>
    </source>
</reference>
<evidence type="ECO:0008006" key="3">
    <source>
        <dbReference type="Google" id="ProtNLM"/>
    </source>
</evidence>
<dbReference type="Proteomes" id="UP001601444">
    <property type="component" value="Unassembled WGS sequence"/>
</dbReference>
<evidence type="ECO:0000313" key="2">
    <source>
        <dbReference type="Proteomes" id="UP001601444"/>
    </source>
</evidence>
<dbReference type="EMBL" id="JBIAMX010000029">
    <property type="protein sequence ID" value="MFF0546948.1"/>
    <property type="molecule type" value="Genomic_DNA"/>
</dbReference>